<name>G8NR97_GRAMM</name>
<dbReference type="HOGENOM" id="CLU_085951_0_1_0"/>
<dbReference type="STRING" id="682795.AciX8_1839"/>
<gene>
    <name evidence="1" type="ordered locus">AciX8_1839</name>
</gene>
<dbReference type="Pfam" id="PF05135">
    <property type="entry name" value="Phage_connect_1"/>
    <property type="match status" value="1"/>
</dbReference>
<dbReference type="Gene3D" id="1.10.3230.30">
    <property type="entry name" value="Phage gp6-like head-tail connector protein"/>
    <property type="match status" value="1"/>
</dbReference>
<accession>G8NR97</accession>
<evidence type="ECO:0000313" key="2">
    <source>
        <dbReference type="Proteomes" id="UP000007113"/>
    </source>
</evidence>
<dbReference type="InterPro" id="IPR006450">
    <property type="entry name" value="Phage_HK97_gp6-like"/>
</dbReference>
<dbReference type="CDD" id="cd08054">
    <property type="entry name" value="gp6"/>
    <property type="match status" value="1"/>
</dbReference>
<keyword evidence="2" id="KW-1185">Reference proteome</keyword>
<evidence type="ECO:0000313" key="1">
    <source>
        <dbReference type="EMBL" id="AEU36175.1"/>
    </source>
</evidence>
<proteinExistence type="predicted"/>
<dbReference type="Proteomes" id="UP000007113">
    <property type="component" value="Chromosome"/>
</dbReference>
<sequence length="225" mass="25603">MILSYQLITPPTVEPVTLELAKSHCRVDFTADDPLIQVYITAARQYAEKYTNRAFFNQTWVLALDHFPLPRFQTSLNAEQRHDWPYFGAAWDYFSIRLPKPRCVSVQSVTYLDLNAQLQTLDPSTYFVDTTSEPARLVPSENLFWPYTQQYLPGSVKITYLAGSYGDGVTVNTCPQTIVMAILLLVSHWYENREDSTALNLKNIPMGVSALLDTEVFNALTYDAV</sequence>
<reference evidence="1 2" key="1">
    <citation type="submission" date="2011-11" db="EMBL/GenBank/DDBJ databases">
        <title>Complete sequence of Granulicella mallensis MP5ACTX8.</title>
        <authorList>
            <consortium name="US DOE Joint Genome Institute"/>
            <person name="Lucas S."/>
            <person name="Copeland A."/>
            <person name="Lapidus A."/>
            <person name="Cheng J.-F."/>
            <person name="Goodwin L."/>
            <person name="Pitluck S."/>
            <person name="Peters L."/>
            <person name="Lu M."/>
            <person name="Detter J.C."/>
            <person name="Han C."/>
            <person name="Tapia R."/>
            <person name="Land M."/>
            <person name="Hauser L."/>
            <person name="Kyrpides N."/>
            <person name="Ivanova N."/>
            <person name="Mikhailova N."/>
            <person name="Pagani I."/>
            <person name="Rawat S."/>
            <person name="Mannisto M."/>
            <person name="Haggblom M."/>
            <person name="Woyke T."/>
        </authorList>
    </citation>
    <scope>NUCLEOTIDE SEQUENCE [LARGE SCALE GENOMIC DNA]</scope>
    <source>
        <strain evidence="2">ATCC BAA-1857 / DSM 23137 / MP5ACTX8</strain>
    </source>
</reference>
<organism evidence="1 2">
    <name type="scientific">Granulicella mallensis (strain ATCC BAA-1857 / DSM 23137 / MP5ACTX8)</name>
    <dbReference type="NCBI Taxonomy" id="682795"/>
    <lineage>
        <taxon>Bacteria</taxon>
        <taxon>Pseudomonadati</taxon>
        <taxon>Acidobacteriota</taxon>
        <taxon>Terriglobia</taxon>
        <taxon>Terriglobales</taxon>
        <taxon>Acidobacteriaceae</taxon>
        <taxon>Granulicella</taxon>
    </lineage>
</organism>
<dbReference type="NCBIfam" id="TIGR01560">
    <property type="entry name" value="put_DNA_pack"/>
    <property type="match status" value="2"/>
</dbReference>
<dbReference type="RefSeq" id="WP_014265054.1">
    <property type="nucleotide sequence ID" value="NC_016631.1"/>
</dbReference>
<dbReference type="EMBL" id="CP003130">
    <property type="protein sequence ID" value="AEU36175.1"/>
    <property type="molecule type" value="Genomic_DNA"/>
</dbReference>
<dbReference type="eggNOG" id="ENOG5030JUR">
    <property type="taxonomic scope" value="Bacteria"/>
</dbReference>
<dbReference type="NCBIfam" id="TIGR02215">
    <property type="entry name" value="phage_chp_gp8"/>
    <property type="match status" value="2"/>
</dbReference>
<dbReference type="KEGG" id="gma:AciX8_1839"/>
<dbReference type="AlphaFoldDB" id="G8NR97"/>
<dbReference type="InterPro" id="IPR011738">
    <property type="entry name" value="Phage_CHP"/>
</dbReference>
<protein>
    <submittedName>
        <fullName evidence="1">Bacteriophage QLRG family DNA packaging</fullName>
    </submittedName>
</protein>
<dbReference type="InterPro" id="IPR021146">
    <property type="entry name" value="Phage_gp6-like_head-tail"/>
</dbReference>